<reference evidence="1 2" key="1">
    <citation type="journal article" date="2018" name="Front. Microbiol.">
        <title>Genome Sequencing of Streptomyces atratus SCSIOZH16 and Activation Production of Nocardamine via Metabolic Engineering.</title>
        <authorList>
            <person name="Li Y."/>
            <person name="Zhang C."/>
            <person name="Liu C."/>
            <person name="Ju J."/>
            <person name="Ma J."/>
        </authorList>
    </citation>
    <scope>NUCLEOTIDE SEQUENCE [LARGE SCALE GENOMIC DNA]</scope>
    <source>
        <strain evidence="1 2">SCSIO_ZH16</strain>
    </source>
</reference>
<dbReference type="GeneID" id="95519307"/>
<proteinExistence type="predicted"/>
<evidence type="ECO:0000313" key="1">
    <source>
        <dbReference type="EMBL" id="AXE77640.1"/>
    </source>
</evidence>
<dbReference type="KEGG" id="sata:C5746_12530"/>
<evidence type="ECO:0000313" key="2">
    <source>
        <dbReference type="Proteomes" id="UP000252698"/>
    </source>
</evidence>
<name>A0A2Z5JBH4_STRAR</name>
<sequence length="186" mass="19785">MLLDETGEAMQEGLFQLGGSAFADFVTTDPVTLSDAWMPYDLKDRAQPAVYAANAPRPAAALHDLAVVLDPESDAKDPTCFGRPTVDGVDNCFGDDGNAADVWGSSEIPCRSRVFRHAPAFGGEEYKRSAAGEVRYARAAPGAAGGPEPAEVQAVACPTERHDLTPSYHLFDVFFLAAAGMTSFRL</sequence>
<organism evidence="1 2">
    <name type="scientific">Streptomyces atratus</name>
    <dbReference type="NCBI Taxonomy" id="1893"/>
    <lineage>
        <taxon>Bacteria</taxon>
        <taxon>Bacillati</taxon>
        <taxon>Actinomycetota</taxon>
        <taxon>Actinomycetes</taxon>
        <taxon>Kitasatosporales</taxon>
        <taxon>Streptomycetaceae</taxon>
        <taxon>Streptomyces</taxon>
    </lineage>
</organism>
<dbReference type="RefSeq" id="WP_114244254.1">
    <property type="nucleotide sequence ID" value="NZ_CP027306.1"/>
</dbReference>
<dbReference type="AlphaFoldDB" id="A0A2Z5JBH4"/>
<protein>
    <submittedName>
        <fullName evidence="1">Uncharacterized protein</fullName>
    </submittedName>
</protein>
<dbReference type="Proteomes" id="UP000252698">
    <property type="component" value="Chromosome"/>
</dbReference>
<gene>
    <name evidence="1" type="ORF">C5746_12530</name>
</gene>
<dbReference type="EMBL" id="CP027306">
    <property type="protein sequence ID" value="AXE77640.1"/>
    <property type="molecule type" value="Genomic_DNA"/>
</dbReference>
<accession>A0A2Z5JBH4</accession>